<accession>A0AAN7LTJ5</accession>
<feature type="compositionally biased region" description="Polar residues" evidence="1">
    <location>
        <begin position="127"/>
        <end position="144"/>
    </location>
</feature>
<dbReference type="EMBL" id="JAXQNO010000012">
    <property type="protein sequence ID" value="KAK4787435.1"/>
    <property type="molecule type" value="Genomic_DNA"/>
</dbReference>
<evidence type="ECO:0000313" key="3">
    <source>
        <dbReference type="Proteomes" id="UP001346149"/>
    </source>
</evidence>
<feature type="compositionally biased region" description="Pro residues" evidence="1">
    <location>
        <begin position="18"/>
        <end position="35"/>
    </location>
</feature>
<dbReference type="Proteomes" id="UP001346149">
    <property type="component" value="Unassembled WGS sequence"/>
</dbReference>
<protein>
    <submittedName>
        <fullName evidence="2">Uncharacterized protein</fullName>
    </submittedName>
</protein>
<feature type="region of interest" description="Disordered" evidence="1">
    <location>
        <begin position="1"/>
        <end position="52"/>
    </location>
</feature>
<sequence length="200" mass="21973">MADPEPTPSQDAEAVAPRTPPEQTPAAPPAPPQPQSSPHARKRALESNPSIRQSKYLKIRSTLKELRPHFVEVLKTPNFRECKAADEIRENMKILMDLYKQMVTETTFIGKCTNIPEGLAKTAEARGSQQARDCKSTDQTSVKLSENKQHTEGVGNGQSLVGGSAFGWNFVTFPVSGSEPVYYGITKESFRAAQVNMQGK</sequence>
<feature type="region of interest" description="Disordered" evidence="1">
    <location>
        <begin position="126"/>
        <end position="156"/>
    </location>
</feature>
<evidence type="ECO:0000313" key="2">
    <source>
        <dbReference type="EMBL" id="KAK4787435.1"/>
    </source>
</evidence>
<name>A0AAN7LTJ5_TRANT</name>
<dbReference type="AlphaFoldDB" id="A0AAN7LTJ5"/>
<comment type="caution">
    <text evidence="2">The sequence shown here is derived from an EMBL/GenBank/DDBJ whole genome shotgun (WGS) entry which is preliminary data.</text>
</comment>
<keyword evidence="3" id="KW-1185">Reference proteome</keyword>
<proteinExistence type="predicted"/>
<dbReference type="PANTHER" id="PTHR35459:SF2">
    <property type="entry name" value="T1N6.14 PROTEIN"/>
    <property type="match status" value="1"/>
</dbReference>
<dbReference type="PANTHER" id="PTHR35459">
    <property type="entry name" value="T1N6.14 PROTEIN"/>
    <property type="match status" value="1"/>
</dbReference>
<evidence type="ECO:0000256" key="1">
    <source>
        <dbReference type="SAM" id="MobiDB-lite"/>
    </source>
</evidence>
<reference evidence="2 3" key="1">
    <citation type="journal article" date="2023" name="Hortic Res">
        <title>Pangenome of water caltrop reveals structural variations and asymmetric subgenome divergence after allopolyploidization.</title>
        <authorList>
            <person name="Zhang X."/>
            <person name="Chen Y."/>
            <person name="Wang L."/>
            <person name="Yuan Y."/>
            <person name="Fang M."/>
            <person name="Shi L."/>
            <person name="Lu R."/>
            <person name="Comes H.P."/>
            <person name="Ma Y."/>
            <person name="Chen Y."/>
            <person name="Huang G."/>
            <person name="Zhou Y."/>
            <person name="Zheng Z."/>
            <person name="Qiu Y."/>
        </authorList>
    </citation>
    <scope>NUCLEOTIDE SEQUENCE [LARGE SCALE GENOMIC DNA]</scope>
    <source>
        <strain evidence="2">F231</strain>
    </source>
</reference>
<organism evidence="2 3">
    <name type="scientific">Trapa natans</name>
    <name type="common">Water chestnut</name>
    <dbReference type="NCBI Taxonomy" id="22666"/>
    <lineage>
        <taxon>Eukaryota</taxon>
        <taxon>Viridiplantae</taxon>
        <taxon>Streptophyta</taxon>
        <taxon>Embryophyta</taxon>
        <taxon>Tracheophyta</taxon>
        <taxon>Spermatophyta</taxon>
        <taxon>Magnoliopsida</taxon>
        <taxon>eudicotyledons</taxon>
        <taxon>Gunneridae</taxon>
        <taxon>Pentapetalae</taxon>
        <taxon>rosids</taxon>
        <taxon>malvids</taxon>
        <taxon>Myrtales</taxon>
        <taxon>Lythraceae</taxon>
        <taxon>Trapa</taxon>
    </lineage>
</organism>
<gene>
    <name evidence="2" type="ORF">SAY86_011268</name>
</gene>